<dbReference type="GO" id="GO:0006351">
    <property type="term" value="P:DNA-templated transcription"/>
    <property type="evidence" value="ECO:0007669"/>
    <property type="project" value="TreeGrafter"/>
</dbReference>
<feature type="domain" description="Transcriptional repressor PaaX-like central Cas2-like" evidence="2">
    <location>
        <begin position="99"/>
        <end position="178"/>
    </location>
</feature>
<dbReference type="EMBL" id="CAAHFG010000002">
    <property type="protein sequence ID" value="VGO15020.1"/>
    <property type="molecule type" value="Genomic_DNA"/>
</dbReference>
<evidence type="ECO:0000313" key="4">
    <source>
        <dbReference type="Proteomes" id="UP000366872"/>
    </source>
</evidence>
<feature type="domain" description="Transcriptional repressor PaaX-like C-terminal" evidence="1">
    <location>
        <begin position="226"/>
        <end position="266"/>
    </location>
</feature>
<accession>A0A6C2U4W3</accession>
<gene>
    <name evidence="3" type="ORF">PDESU_03600</name>
</gene>
<dbReference type="RefSeq" id="WP_168442368.1">
    <property type="nucleotide sequence ID" value="NZ_CAAHFG010000002.1"/>
</dbReference>
<evidence type="ECO:0000259" key="1">
    <source>
        <dbReference type="Pfam" id="PF08223"/>
    </source>
</evidence>
<sequence>MWCAFHHPDISLPLVRRRIGQELLETLEFLGDMSLHHMHAVMRNETAPDNKARNRAINRLAKQGLTVVRQGLDTPLLAISEVGEESLPDYARPERWWNRKWNGIWYLLVFDVPEIDRAYRNTLRAFLKRMRLGCFQKSVWITPHDIRPEYADLEEAAAVDAFACLFEAKTVLGMPSAKVVWESWDMDRLYDIQSRYCGFCTENLDVLRGGVSFGQEELLGLVSVELEAFRSAFLFDPLLPGDLLPRDYKGREAYSLHRKLAEEIRTRLSG</sequence>
<dbReference type="InterPro" id="IPR013225">
    <property type="entry name" value="PaaX_C"/>
</dbReference>
<dbReference type="PANTHER" id="PTHR30319:SF1">
    <property type="entry name" value="TRANSCRIPTIONAL REPRESSOR PAAX"/>
    <property type="match status" value="1"/>
</dbReference>
<dbReference type="Proteomes" id="UP000366872">
    <property type="component" value="Unassembled WGS sequence"/>
</dbReference>
<evidence type="ECO:0000259" key="2">
    <source>
        <dbReference type="Pfam" id="PF20803"/>
    </source>
</evidence>
<dbReference type="AlphaFoldDB" id="A0A6C2U4W3"/>
<organism evidence="3 4">
    <name type="scientific">Pontiella desulfatans</name>
    <dbReference type="NCBI Taxonomy" id="2750659"/>
    <lineage>
        <taxon>Bacteria</taxon>
        <taxon>Pseudomonadati</taxon>
        <taxon>Kiritimatiellota</taxon>
        <taxon>Kiritimatiellia</taxon>
        <taxon>Kiritimatiellales</taxon>
        <taxon>Pontiellaceae</taxon>
        <taxon>Pontiella</taxon>
    </lineage>
</organism>
<keyword evidence="4" id="KW-1185">Reference proteome</keyword>
<proteinExistence type="predicted"/>
<name>A0A6C2U4W3_PONDE</name>
<dbReference type="Pfam" id="PF08223">
    <property type="entry name" value="PaaX_C"/>
    <property type="match status" value="1"/>
</dbReference>
<protein>
    <submittedName>
        <fullName evidence="3">Uncharacterized protein</fullName>
    </submittedName>
</protein>
<dbReference type="Gene3D" id="3.30.70.2650">
    <property type="match status" value="1"/>
</dbReference>
<reference evidence="3 4" key="1">
    <citation type="submission" date="2019-04" db="EMBL/GenBank/DDBJ databases">
        <authorList>
            <person name="Van Vliet M D."/>
        </authorList>
    </citation>
    <scope>NUCLEOTIDE SEQUENCE [LARGE SCALE GENOMIC DNA]</scope>
    <source>
        <strain evidence="3 4">F1</strain>
    </source>
</reference>
<evidence type="ECO:0000313" key="3">
    <source>
        <dbReference type="EMBL" id="VGO15020.1"/>
    </source>
</evidence>
<dbReference type="InterPro" id="IPR048846">
    <property type="entry name" value="PaaX-like_central"/>
</dbReference>
<dbReference type="PANTHER" id="PTHR30319">
    <property type="entry name" value="PHENYLACETIC ACID REGULATOR-RELATED TRANSCRIPTIONAL REPRESSOR"/>
    <property type="match status" value="1"/>
</dbReference>
<dbReference type="Pfam" id="PF20803">
    <property type="entry name" value="PaaX_M"/>
    <property type="match status" value="1"/>
</dbReference>